<name>A0A543I678_9MICO</name>
<dbReference type="EMBL" id="VFPN01000001">
    <property type="protein sequence ID" value="TQM66078.1"/>
    <property type="molecule type" value="Genomic_DNA"/>
</dbReference>
<protein>
    <submittedName>
        <fullName evidence="1">Uncharacterized protein</fullName>
    </submittedName>
</protein>
<evidence type="ECO:0000313" key="2">
    <source>
        <dbReference type="Proteomes" id="UP000318331"/>
    </source>
</evidence>
<sequence length="82" mass="9253">MFTMEAEQVSALRMQSRSYACLQIKRRVGAAPQPVGVLLVESVRPRGITPTHLDQIEGHVNLRLMSTECEGFLRWESLCHAD</sequence>
<gene>
    <name evidence="1" type="ORF">FB466_0900</name>
</gene>
<keyword evidence="2" id="KW-1185">Reference proteome</keyword>
<dbReference type="AlphaFoldDB" id="A0A543I678"/>
<accession>A0A543I678</accession>
<proteinExistence type="predicted"/>
<evidence type="ECO:0000313" key="1">
    <source>
        <dbReference type="EMBL" id="TQM66078.1"/>
    </source>
</evidence>
<reference evidence="1 2" key="1">
    <citation type="submission" date="2019-06" db="EMBL/GenBank/DDBJ databases">
        <title>Sequencing the genomes of 1000 actinobacteria strains.</title>
        <authorList>
            <person name="Klenk H.-P."/>
        </authorList>
    </citation>
    <scope>NUCLEOTIDE SEQUENCE [LARGE SCALE GENOMIC DNA]</scope>
    <source>
        <strain evidence="1 2">DSM 18031</strain>
    </source>
</reference>
<dbReference type="RefSeq" id="WP_141916147.1">
    <property type="nucleotide sequence ID" value="NZ_BAAAYS010000019.1"/>
</dbReference>
<comment type="caution">
    <text evidence="1">The sequence shown here is derived from an EMBL/GenBank/DDBJ whole genome shotgun (WGS) entry which is preliminary data.</text>
</comment>
<dbReference type="Proteomes" id="UP000318331">
    <property type="component" value="Unassembled WGS sequence"/>
</dbReference>
<organism evidence="1 2">
    <name type="scientific">Klugiella xanthotipulae</name>
    <dbReference type="NCBI Taxonomy" id="244735"/>
    <lineage>
        <taxon>Bacteria</taxon>
        <taxon>Bacillati</taxon>
        <taxon>Actinomycetota</taxon>
        <taxon>Actinomycetes</taxon>
        <taxon>Micrococcales</taxon>
        <taxon>Microbacteriaceae</taxon>
        <taxon>Klugiella</taxon>
    </lineage>
</organism>